<name>A0ACA9RCE9_9GLOM</name>
<accession>A0ACA9RCE9</accession>
<reference evidence="1" key="1">
    <citation type="submission" date="2021-06" db="EMBL/GenBank/DDBJ databases">
        <authorList>
            <person name="Kallberg Y."/>
            <person name="Tangrot J."/>
            <person name="Rosling A."/>
        </authorList>
    </citation>
    <scope>NUCLEOTIDE SEQUENCE</scope>
    <source>
        <strain evidence="1">MA461A</strain>
    </source>
</reference>
<feature type="non-terminal residue" evidence="1">
    <location>
        <position position="1"/>
    </location>
</feature>
<comment type="caution">
    <text evidence="1">The sequence shown here is derived from an EMBL/GenBank/DDBJ whole genome shotgun (WGS) entry which is preliminary data.</text>
</comment>
<sequence length="297" mass="33193">DYVSTSIEGALDVYVFLQLFFKEFPKYAKLDFHIAGESYAGHYIPAIASDIDKFNKDNNATKNLTHVNLESILIGNGLVSPLVQFKYYPDMACDSTYGPVLDNSTCDEMRKGYGQCASLTKKCYDTSNVDDCIAAQSDCIATMWDPFLLSGRNIYDVRQYCEGSGTSCYPGLQDIVTYSNRKDVKSELGVDSSVTYQQCNGEVYDDFQASGDMMHNYDIYIPSLLKSNIRVLVYAGDADFICNWFGCDAWTKALKWSGQKGFNDAKVTQWIANGNYSGDVRTFEGFTFLKIFGAGHL</sequence>
<evidence type="ECO:0000313" key="1">
    <source>
        <dbReference type="EMBL" id="CAG8786272.1"/>
    </source>
</evidence>
<evidence type="ECO:0000313" key="2">
    <source>
        <dbReference type="Proteomes" id="UP000789920"/>
    </source>
</evidence>
<keyword evidence="2" id="KW-1185">Reference proteome</keyword>
<proteinExistence type="predicted"/>
<dbReference type="EMBL" id="CAJVQC010048481">
    <property type="protein sequence ID" value="CAG8786272.1"/>
    <property type="molecule type" value="Genomic_DNA"/>
</dbReference>
<protein>
    <submittedName>
        <fullName evidence="1">11529_t:CDS:1</fullName>
    </submittedName>
</protein>
<organism evidence="1 2">
    <name type="scientific">Racocetra persica</name>
    <dbReference type="NCBI Taxonomy" id="160502"/>
    <lineage>
        <taxon>Eukaryota</taxon>
        <taxon>Fungi</taxon>
        <taxon>Fungi incertae sedis</taxon>
        <taxon>Mucoromycota</taxon>
        <taxon>Glomeromycotina</taxon>
        <taxon>Glomeromycetes</taxon>
        <taxon>Diversisporales</taxon>
        <taxon>Gigasporaceae</taxon>
        <taxon>Racocetra</taxon>
    </lineage>
</organism>
<feature type="non-terminal residue" evidence="1">
    <location>
        <position position="297"/>
    </location>
</feature>
<dbReference type="Proteomes" id="UP000789920">
    <property type="component" value="Unassembled WGS sequence"/>
</dbReference>
<gene>
    <name evidence="1" type="ORF">RPERSI_LOCUS18355</name>
</gene>